<feature type="transmembrane region" description="Helical" evidence="9">
    <location>
        <begin position="24"/>
        <end position="42"/>
    </location>
</feature>
<evidence type="ECO:0000256" key="2">
    <source>
        <dbReference type="ARBA" id="ARBA00022475"/>
    </source>
</evidence>
<keyword evidence="12" id="KW-1185">Reference proteome</keyword>
<comment type="subcellular location">
    <subcellularLocation>
        <location evidence="1">Cell membrane</location>
        <topology evidence="1">Single-pass type II membrane protein</topology>
    </subcellularLocation>
</comment>
<feature type="domain" description="Ancillary SecYEG translocon subunit/Cell division coordinator CpoB TPR" evidence="10">
    <location>
        <begin position="15"/>
        <end position="207"/>
    </location>
</feature>
<evidence type="ECO:0000256" key="8">
    <source>
        <dbReference type="ARBA" id="ARBA00024235"/>
    </source>
</evidence>
<organism evidence="11 12">
    <name type="scientific">Zemynaea arenosa</name>
    <dbReference type="NCBI Taxonomy" id="2561931"/>
    <lineage>
        <taxon>Bacteria</taxon>
        <taxon>Pseudomonadati</taxon>
        <taxon>Pseudomonadota</taxon>
        <taxon>Betaproteobacteria</taxon>
        <taxon>Burkholderiales</taxon>
        <taxon>Oxalobacteraceae</taxon>
        <taxon>Telluria group</taxon>
        <taxon>Zemynaea</taxon>
    </lineage>
</organism>
<keyword evidence="5 9" id="KW-0472">Membrane</keyword>
<dbReference type="AlphaFoldDB" id="A0A4Y9SCV0"/>
<protein>
    <recommendedName>
        <fullName evidence="8">Ancillary SecYEG translocon subunit</fullName>
    </recommendedName>
</protein>
<keyword evidence="6" id="KW-0143">Chaperone</keyword>
<dbReference type="GO" id="GO:0044877">
    <property type="term" value="F:protein-containing complex binding"/>
    <property type="evidence" value="ECO:0007669"/>
    <property type="project" value="InterPro"/>
</dbReference>
<comment type="caution">
    <text evidence="11">The sequence shown here is derived from an EMBL/GenBank/DDBJ whole genome shotgun (WGS) entry which is preliminary data.</text>
</comment>
<evidence type="ECO:0000256" key="1">
    <source>
        <dbReference type="ARBA" id="ARBA00004401"/>
    </source>
</evidence>
<evidence type="ECO:0000256" key="4">
    <source>
        <dbReference type="ARBA" id="ARBA00022989"/>
    </source>
</evidence>
<reference evidence="11 12" key="1">
    <citation type="submission" date="2019-03" db="EMBL/GenBank/DDBJ databases">
        <title>Draft Genome Sequence of Massilia arenosa sp. nov., a Novel Massilia Species Isolated from a Sandy-loam Maize Soil.</title>
        <authorList>
            <person name="Raths R."/>
            <person name="Peta V."/>
            <person name="Bucking H."/>
        </authorList>
    </citation>
    <scope>NUCLEOTIDE SEQUENCE [LARGE SCALE GENOMIC DNA]</scope>
    <source>
        <strain evidence="11 12">MC02</strain>
    </source>
</reference>
<proteinExistence type="inferred from homology"/>
<dbReference type="EMBL" id="SPVF01000137">
    <property type="protein sequence ID" value="TFW20047.1"/>
    <property type="molecule type" value="Genomic_DNA"/>
</dbReference>
<gene>
    <name evidence="11" type="ORF">E4L96_10765</name>
</gene>
<accession>A0A4Y9SCV0</accession>
<dbReference type="RefSeq" id="WP_135207222.1">
    <property type="nucleotide sequence ID" value="NZ_SPVF01000137.1"/>
</dbReference>
<evidence type="ECO:0000256" key="7">
    <source>
        <dbReference type="ARBA" id="ARBA00024197"/>
    </source>
</evidence>
<dbReference type="PIRSF" id="PIRSF006170">
    <property type="entry name" value="YfgM"/>
    <property type="match status" value="1"/>
</dbReference>
<evidence type="ECO:0000256" key="3">
    <source>
        <dbReference type="ARBA" id="ARBA00022692"/>
    </source>
</evidence>
<comment type="similarity">
    <text evidence="7">Belongs to the YfgM family.</text>
</comment>
<dbReference type="GO" id="GO:0005886">
    <property type="term" value="C:plasma membrane"/>
    <property type="evidence" value="ECO:0007669"/>
    <property type="project" value="UniProtKB-SubCell"/>
</dbReference>
<evidence type="ECO:0000313" key="11">
    <source>
        <dbReference type="EMBL" id="TFW20047.1"/>
    </source>
</evidence>
<dbReference type="InterPro" id="IPR026039">
    <property type="entry name" value="YfgM"/>
</dbReference>
<evidence type="ECO:0000256" key="9">
    <source>
        <dbReference type="SAM" id="Phobius"/>
    </source>
</evidence>
<evidence type="ECO:0000256" key="5">
    <source>
        <dbReference type="ARBA" id="ARBA00023136"/>
    </source>
</evidence>
<dbReference type="PANTHER" id="PTHR38035">
    <property type="entry name" value="UPF0070 PROTEIN YFGM"/>
    <property type="match status" value="1"/>
</dbReference>
<evidence type="ECO:0000256" key="6">
    <source>
        <dbReference type="ARBA" id="ARBA00023186"/>
    </source>
</evidence>
<name>A0A4Y9SCV0_9BURK</name>
<dbReference type="Proteomes" id="UP000298438">
    <property type="component" value="Unassembled WGS sequence"/>
</dbReference>
<evidence type="ECO:0000313" key="12">
    <source>
        <dbReference type="Proteomes" id="UP000298438"/>
    </source>
</evidence>
<dbReference type="InterPro" id="IPR011990">
    <property type="entry name" value="TPR-like_helical_dom_sf"/>
</dbReference>
<dbReference type="PANTHER" id="PTHR38035:SF1">
    <property type="entry name" value="ANCILLARY SECYEG TRANSLOCON SUBUNIT"/>
    <property type="match status" value="1"/>
</dbReference>
<dbReference type="SUPFAM" id="SSF48452">
    <property type="entry name" value="TPR-like"/>
    <property type="match status" value="1"/>
</dbReference>
<sequence>MAYDLEEQEQLASLKAFWNQYGNLITWILIAALATFAGYNFWNRYQASQAGEASVLYGQLQEAIVKKDAALTARAAGDLESKYGKTAFAQMGALAAAKAAFEANDLKTAKAQLQWAIDHGDDEYQSVARLRLSGVLLDEKNYAEADKVISTGVQPQFAAEVSDRKGDILVAQNKLAEARTAYEAAYKAMAKAHPGRQLVQVKLESIGGTVPADPATETKPAA</sequence>
<keyword evidence="4 9" id="KW-1133">Transmembrane helix</keyword>
<dbReference type="Pfam" id="PF09976">
    <property type="entry name" value="TPR_21"/>
    <property type="match status" value="1"/>
</dbReference>
<evidence type="ECO:0000259" key="10">
    <source>
        <dbReference type="Pfam" id="PF09976"/>
    </source>
</evidence>
<keyword evidence="2" id="KW-1003">Cell membrane</keyword>
<dbReference type="OrthoDB" id="8521102at2"/>
<keyword evidence="3 9" id="KW-0812">Transmembrane</keyword>
<dbReference type="InterPro" id="IPR018704">
    <property type="entry name" value="SecYEG/CpoB_TPR"/>
</dbReference>